<dbReference type="GO" id="GO:0016740">
    <property type="term" value="F:transferase activity"/>
    <property type="evidence" value="ECO:0007669"/>
    <property type="project" value="UniProtKB-KW"/>
</dbReference>
<dbReference type="Pfam" id="PF01791">
    <property type="entry name" value="DeoC"/>
    <property type="match status" value="1"/>
</dbReference>
<evidence type="ECO:0000256" key="5">
    <source>
        <dbReference type="NCBIfam" id="TIGR01949"/>
    </source>
</evidence>
<organism evidence="6 7">
    <name type="scientific">Metabacillus halosaccharovorans</name>
    <dbReference type="NCBI Taxonomy" id="930124"/>
    <lineage>
        <taxon>Bacteria</taxon>
        <taxon>Bacillati</taxon>
        <taxon>Bacillota</taxon>
        <taxon>Bacilli</taxon>
        <taxon>Bacillales</taxon>
        <taxon>Bacillaceae</taxon>
        <taxon>Metabacillus</taxon>
    </lineage>
</organism>
<reference evidence="6 7" key="1">
    <citation type="submission" date="2022-10" db="EMBL/GenBank/DDBJ databases">
        <title>Draft genome assembly of moderately radiation resistant bacterium Metabacillus halosaccharovorans.</title>
        <authorList>
            <person name="Pal S."/>
            <person name="Gopinathan A."/>
        </authorList>
    </citation>
    <scope>NUCLEOTIDE SEQUENCE [LARGE SCALE GENOMIC DNA]</scope>
    <source>
        <strain evidence="6 7">VITHBRA001</strain>
    </source>
</reference>
<dbReference type="EMBL" id="JAOYEY010000035">
    <property type="protein sequence ID" value="MCV9886007.1"/>
    <property type="molecule type" value="Genomic_DNA"/>
</dbReference>
<sequence length="254" mass="27391">MSGKEIRLKKLYHHSDKLLIVPMDHGITIGPVTGLTDINKTVEAVFDGGADAVVVHKGLVRYLTDAIGSNKGELIIHLSASTALAPESQSMRKELVSSVEHSIRLGATAISTHVNLGSPFEAEQIKDVGLIAEECDKWGLPLLAMMYVRDGSRVHEFDPDRIRHAARVAEELGADIVKVNYSGSSETFKQVVSGVKIPVLIAGGERLSSNDDLITMIDDAVNAGASGISIGRNIFQDDDPKKLCENIRSILNQS</sequence>
<dbReference type="EC" id="2.2.1.10" evidence="5"/>
<dbReference type="SMART" id="SM01133">
    <property type="entry name" value="DeoC"/>
    <property type="match status" value="1"/>
</dbReference>
<accession>A0ABT3DG99</accession>
<dbReference type="NCBIfam" id="TIGR01949">
    <property type="entry name" value="ADH_synth"/>
    <property type="match status" value="1"/>
</dbReference>
<evidence type="ECO:0000256" key="3">
    <source>
        <dbReference type="ARBA" id="ARBA00023141"/>
    </source>
</evidence>
<evidence type="ECO:0000256" key="2">
    <source>
        <dbReference type="ARBA" id="ARBA00022679"/>
    </source>
</evidence>
<protein>
    <recommendedName>
        <fullName evidence="5">2-amino-3,7-dideoxy-D-threo-hept-6-ulosonate synthase</fullName>
        <ecNumber evidence="5">2.2.1.10</ecNumber>
    </recommendedName>
</protein>
<dbReference type="InterPro" id="IPR050456">
    <property type="entry name" value="DeoC/FbaB_aldolase"/>
</dbReference>
<dbReference type="Gene3D" id="3.20.20.70">
    <property type="entry name" value="Aldolase class I"/>
    <property type="match status" value="1"/>
</dbReference>
<keyword evidence="2 6" id="KW-0808">Transferase</keyword>
<dbReference type="InterPro" id="IPR013785">
    <property type="entry name" value="Aldolase_TIM"/>
</dbReference>
<keyword evidence="1" id="KW-0028">Amino-acid biosynthesis</keyword>
<comment type="caution">
    <text evidence="6">The sequence shown here is derived from an EMBL/GenBank/DDBJ whole genome shotgun (WGS) entry which is preliminary data.</text>
</comment>
<keyword evidence="3" id="KW-0057">Aromatic amino acid biosynthesis</keyword>
<dbReference type="InterPro" id="IPR041720">
    <property type="entry name" value="FbaB-like"/>
</dbReference>
<dbReference type="CDD" id="cd00958">
    <property type="entry name" value="DhnA"/>
    <property type="match status" value="1"/>
</dbReference>
<dbReference type="InterPro" id="IPR002915">
    <property type="entry name" value="DeoC/FbaB/LacD_aldolase"/>
</dbReference>
<dbReference type="PANTHER" id="PTHR47916:SF1">
    <property type="entry name" value="3-HYDROXY-5-PHOSPHONOOXYPENTANE-2,4-DIONE THIOLASE"/>
    <property type="match status" value="1"/>
</dbReference>
<evidence type="ECO:0000313" key="7">
    <source>
        <dbReference type="Proteomes" id="UP001526147"/>
    </source>
</evidence>
<dbReference type="SUPFAM" id="SSF51569">
    <property type="entry name" value="Aldolase"/>
    <property type="match status" value="1"/>
</dbReference>
<dbReference type="NCBIfam" id="NF005556">
    <property type="entry name" value="PRK07226.1"/>
    <property type="match status" value="1"/>
</dbReference>
<keyword evidence="4" id="KW-0704">Schiff base</keyword>
<evidence type="ECO:0000313" key="6">
    <source>
        <dbReference type="EMBL" id="MCV9886007.1"/>
    </source>
</evidence>
<dbReference type="Proteomes" id="UP001526147">
    <property type="component" value="Unassembled WGS sequence"/>
</dbReference>
<dbReference type="RefSeq" id="WP_078431235.1">
    <property type="nucleotide sequence ID" value="NZ_JAOYEY010000035.1"/>
</dbReference>
<dbReference type="PANTHER" id="PTHR47916">
    <property type="entry name" value="FRUCTOSE-BISPHOSPHATE ALDOLASE CLASS 1"/>
    <property type="match status" value="1"/>
</dbReference>
<gene>
    <name evidence="6" type="ORF">OIH86_10085</name>
</gene>
<dbReference type="PIRSF" id="PIRSF038992">
    <property type="entry name" value="Aldolase_Ia"/>
    <property type="match status" value="1"/>
</dbReference>
<dbReference type="InterPro" id="IPR010210">
    <property type="entry name" value="ADH_synthase"/>
</dbReference>
<keyword evidence="7" id="KW-1185">Reference proteome</keyword>
<name>A0ABT3DG99_9BACI</name>
<evidence type="ECO:0000256" key="1">
    <source>
        <dbReference type="ARBA" id="ARBA00022605"/>
    </source>
</evidence>
<proteinExistence type="predicted"/>
<evidence type="ECO:0000256" key="4">
    <source>
        <dbReference type="ARBA" id="ARBA00023270"/>
    </source>
</evidence>